<dbReference type="Proteomes" id="UP000247480">
    <property type="component" value="Unassembled WGS sequence"/>
</dbReference>
<reference evidence="1 2" key="1">
    <citation type="submission" date="2018-04" db="EMBL/GenBank/DDBJ databases">
        <title>Draft genome sequence of Pseudomonas syringae pv. actinidiae biovar 1 strains isolated from kiwifruit in Kagawa prefecture.</title>
        <authorList>
            <person name="Tabuchi M."/>
            <person name="Saito M."/>
            <person name="Fujiwara S."/>
            <person name="Sasa N."/>
            <person name="Akimitsu K."/>
            <person name="Gomi K."/>
            <person name="Konishi-Sugita S."/>
            <person name="Hamano K."/>
            <person name="Kataoka I."/>
        </authorList>
    </citation>
    <scope>NUCLEOTIDE SEQUENCE [LARGE SCALE GENOMIC DNA]</scope>
    <source>
        <strain evidence="1 2">MAFF212206</strain>
    </source>
</reference>
<gene>
    <name evidence="1" type="ORF">KPSA1_04355</name>
</gene>
<protein>
    <submittedName>
        <fullName evidence="1">Outer membrane lipoprotein LpoA</fullName>
    </submittedName>
</protein>
<dbReference type="EMBL" id="BGJZ01000215">
    <property type="protein sequence ID" value="GBH10927.1"/>
    <property type="molecule type" value="Genomic_DNA"/>
</dbReference>
<evidence type="ECO:0000313" key="1">
    <source>
        <dbReference type="EMBL" id="GBH10927.1"/>
    </source>
</evidence>
<name>A0A2V0QDX1_PSESF</name>
<dbReference type="AlphaFoldDB" id="A0A2V0QDX1"/>
<comment type="caution">
    <text evidence="1">The sequence shown here is derived from an EMBL/GenBank/DDBJ whole genome shotgun (WGS) entry which is preliminary data.</text>
</comment>
<evidence type="ECO:0000313" key="2">
    <source>
        <dbReference type="Proteomes" id="UP000247480"/>
    </source>
</evidence>
<organism evidence="1 2">
    <name type="scientific">Pseudomonas syringae pv. actinidiae</name>
    <dbReference type="NCBI Taxonomy" id="103796"/>
    <lineage>
        <taxon>Bacteria</taxon>
        <taxon>Pseudomonadati</taxon>
        <taxon>Pseudomonadota</taxon>
        <taxon>Gammaproteobacteria</taxon>
        <taxon>Pseudomonadales</taxon>
        <taxon>Pseudomonadaceae</taxon>
        <taxon>Pseudomonas</taxon>
        <taxon>Pseudomonas syringae</taxon>
    </lineage>
</organism>
<proteinExistence type="predicted"/>
<sequence length="99" mass="11393">MAIICPACNKQVFNESKQARNQVYCTPTCRKRQHRIKKRGQHLSIRMQHREDNLLLNDEMRYVVAQCKYAGTVQILSDHAPESLARTMVSAPQTPPSKK</sequence>
<keyword evidence="1" id="KW-0449">Lipoprotein</keyword>
<accession>A0A2V0QDX1</accession>